<keyword evidence="3" id="KW-1185">Reference proteome</keyword>
<reference evidence="2 3" key="1">
    <citation type="submission" date="2019-02" db="EMBL/GenBank/DDBJ databases">
        <title>Isolation and identification of novel species under the genus Muribaculum.</title>
        <authorList>
            <person name="Miyake S."/>
            <person name="Ding Y."/>
            <person name="Low A."/>
            <person name="Soh M."/>
            <person name="Seedorf H."/>
        </authorList>
    </citation>
    <scope>NUCLEOTIDE SEQUENCE [LARGE SCALE GENOMIC DNA]</scope>
    <source>
        <strain evidence="2 3">TLL-A3</strain>
    </source>
</reference>
<feature type="domain" description="LicD/FKTN/FKRP nucleotidyltransferase" evidence="1">
    <location>
        <begin position="29"/>
        <end position="255"/>
    </location>
</feature>
<name>A0A4Z0V7E7_9BACT</name>
<sequence>MKFPKEKSLSMNEIQQISFNILCVIKKICNQEGLNYGLAFGTLLGAVRHKGYIPWDDDVDIIMPRPDFEKLMKYFENHREELLPYEPWNRSKHPSYPYTMTRIIDNRYILDVDNEEPCGMGIFVDIYVLDGAGNSIEEARNLLNKTKKYPSGIFLSTRKKLKNGGTKGFIKNLIKPLYFAYVKMMGREYFVKKLYRIISQYDYDKCSHLACLEWDNTTASATAKVDIENPVEVEFNGEKFKAAANIDFYLTHAYGDYMTPPPEKDRVYHHLYKSYRKSDCI</sequence>
<evidence type="ECO:0000313" key="3">
    <source>
        <dbReference type="Proteomes" id="UP000297635"/>
    </source>
</evidence>
<dbReference type="GO" id="GO:0009100">
    <property type="term" value="P:glycoprotein metabolic process"/>
    <property type="evidence" value="ECO:0007669"/>
    <property type="project" value="UniProtKB-ARBA"/>
</dbReference>
<dbReference type="InterPro" id="IPR007074">
    <property type="entry name" value="LicD/FKTN/FKRP_NTP_transf"/>
</dbReference>
<comment type="caution">
    <text evidence="2">The sequence shown here is derived from an EMBL/GenBank/DDBJ whole genome shotgun (WGS) entry which is preliminary data.</text>
</comment>
<evidence type="ECO:0000313" key="2">
    <source>
        <dbReference type="EMBL" id="TGG39298.1"/>
    </source>
</evidence>
<dbReference type="Pfam" id="PF04991">
    <property type="entry name" value="LicD"/>
    <property type="match status" value="1"/>
</dbReference>
<organism evidence="2 3">
    <name type="scientific">Duncaniella freteri</name>
    <dbReference type="NCBI Taxonomy" id="2530391"/>
    <lineage>
        <taxon>Bacteria</taxon>
        <taxon>Pseudomonadati</taxon>
        <taxon>Bacteroidota</taxon>
        <taxon>Bacteroidia</taxon>
        <taxon>Bacteroidales</taxon>
        <taxon>Muribaculaceae</taxon>
        <taxon>Duncaniella</taxon>
    </lineage>
</organism>
<dbReference type="PANTHER" id="PTHR43404">
    <property type="entry name" value="LIPOPOLYSACCHARIDE CHOLINEPHOSPHOTRANSFERASE LICD"/>
    <property type="match status" value="1"/>
</dbReference>
<dbReference type="Proteomes" id="UP000297635">
    <property type="component" value="Unassembled WGS sequence"/>
</dbReference>
<dbReference type="PANTHER" id="PTHR43404:SF2">
    <property type="entry name" value="LIPOPOLYSACCHARIDE CHOLINEPHOSPHOTRANSFERASE LICD"/>
    <property type="match status" value="1"/>
</dbReference>
<dbReference type="EMBL" id="SJSA01000001">
    <property type="protein sequence ID" value="TGG39298.1"/>
    <property type="molecule type" value="Genomic_DNA"/>
</dbReference>
<dbReference type="InterPro" id="IPR052942">
    <property type="entry name" value="LPS_cholinephosphotransferase"/>
</dbReference>
<dbReference type="RefSeq" id="WP_135469718.1">
    <property type="nucleotide sequence ID" value="NZ_SJSA01000001.1"/>
</dbReference>
<protein>
    <submittedName>
        <fullName evidence="2">LicD family protein</fullName>
    </submittedName>
</protein>
<proteinExistence type="predicted"/>
<evidence type="ECO:0000259" key="1">
    <source>
        <dbReference type="Pfam" id="PF04991"/>
    </source>
</evidence>
<gene>
    <name evidence="2" type="ORF">EZ315_00675</name>
</gene>
<accession>A0A4Z0V7E7</accession>
<dbReference type="AlphaFoldDB" id="A0A4Z0V7E7"/>
<dbReference type="GeneID" id="82148283"/>